<dbReference type="PROSITE" id="PS50297">
    <property type="entry name" value="ANK_REP_REGION"/>
    <property type="match status" value="2"/>
</dbReference>
<feature type="transmembrane region" description="Helical" evidence="11">
    <location>
        <begin position="92"/>
        <end position="115"/>
    </location>
</feature>
<dbReference type="InterPro" id="IPR014710">
    <property type="entry name" value="RmlC-like_jellyroll"/>
</dbReference>
<evidence type="ECO:0000256" key="5">
    <source>
        <dbReference type="ARBA" id="ARBA00022989"/>
    </source>
</evidence>
<feature type="domain" description="Cyclic nucleotide-binding" evidence="12">
    <location>
        <begin position="414"/>
        <end position="560"/>
    </location>
</feature>
<proteinExistence type="inferred from homology"/>
<evidence type="ECO:0000256" key="6">
    <source>
        <dbReference type="ARBA" id="ARBA00023065"/>
    </source>
</evidence>
<feature type="compositionally biased region" description="Acidic residues" evidence="10">
    <location>
        <begin position="35"/>
        <end position="45"/>
    </location>
</feature>
<dbReference type="InParanoid" id="A0A1Z5JTI1"/>
<dbReference type="PROSITE" id="PS50088">
    <property type="entry name" value="ANK_REPEAT"/>
    <property type="match status" value="2"/>
</dbReference>
<dbReference type="Gene3D" id="2.60.120.10">
    <property type="entry name" value="Jelly Rolls"/>
    <property type="match status" value="1"/>
</dbReference>
<dbReference type="SUPFAM" id="SSF51206">
    <property type="entry name" value="cAMP-binding domain-like"/>
    <property type="match status" value="1"/>
</dbReference>
<dbReference type="PANTHER" id="PTHR45743">
    <property type="entry name" value="POTASSIUM CHANNEL AKT1"/>
    <property type="match status" value="1"/>
</dbReference>
<comment type="similarity">
    <text evidence="2">Belongs to the potassium channel family. Plant (TC 1.A.1.4) subfamily.</text>
</comment>
<keyword evidence="3" id="KW-0813">Transport</keyword>
<evidence type="ECO:0000256" key="4">
    <source>
        <dbReference type="ARBA" id="ARBA00022692"/>
    </source>
</evidence>
<keyword evidence="4 11" id="KW-0812">Transmembrane</keyword>
<accession>A0A1Z5JTI1</accession>
<evidence type="ECO:0000256" key="3">
    <source>
        <dbReference type="ARBA" id="ARBA00022448"/>
    </source>
</evidence>
<evidence type="ECO:0000256" key="7">
    <source>
        <dbReference type="ARBA" id="ARBA00023136"/>
    </source>
</evidence>
<dbReference type="InterPro" id="IPR000595">
    <property type="entry name" value="cNMP-bd_dom"/>
</dbReference>
<dbReference type="PROSITE" id="PS50042">
    <property type="entry name" value="CNMP_BINDING_3"/>
    <property type="match status" value="1"/>
</dbReference>
<comment type="caution">
    <text evidence="13">The sequence shown here is derived from an EMBL/GenBank/DDBJ whole genome shotgun (WGS) entry which is preliminary data.</text>
</comment>
<evidence type="ECO:0000256" key="2">
    <source>
        <dbReference type="ARBA" id="ARBA00007929"/>
    </source>
</evidence>
<organism evidence="13 14">
    <name type="scientific">Fistulifera solaris</name>
    <name type="common">Oleaginous diatom</name>
    <dbReference type="NCBI Taxonomy" id="1519565"/>
    <lineage>
        <taxon>Eukaryota</taxon>
        <taxon>Sar</taxon>
        <taxon>Stramenopiles</taxon>
        <taxon>Ochrophyta</taxon>
        <taxon>Bacillariophyta</taxon>
        <taxon>Bacillariophyceae</taxon>
        <taxon>Bacillariophycidae</taxon>
        <taxon>Naviculales</taxon>
        <taxon>Naviculaceae</taxon>
        <taxon>Fistulifera</taxon>
    </lineage>
</organism>
<evidence type="ECO:0000313" key="13">
    <source>
        <dbReference type="EMBL" id="GAX17071.1"/>
    </source>
</evidence>
<evidence type="ECO:0000256" key="10">
    <source>
        <dbReference type="SAM" id="MobiDB-lite"/>
    </source>
</evidence>
<keyword evidence="6" id="KW-0406">Ion transport</keyword>
<feature type="transmembrane region" description="Helical" evidence="11">
    <location>
        <begin position="127"/>
        <end position="151"/>
    </location>
</feature>
<evidence type="ECO:0000259" key="12">
    <source>
        <dbReference type="PROSITE" id="PS50042"/>
    </source>
</evidence>
<dbReference type="Pfam" id="PF13857">
    <property type="entry name" value="Ank_5"/>
    <property type="match status" value="1"/>
</dbReference>
<dbReference type="InterPro" id="IPR003938">
    <property type="entry name" value="K_chnl_volt-dep_EAG/ELK/ERG"/>
</dbReference>
<dbReference type="SUPFAM" id="SSF81324">
    <property type="entry name" value="Voltage-gated potassium channels"/>
    <property type="match status" value="1"/>
</dbReference>
<dbReference type="SUPFAM" id="SSF48403">
    <property type="entry name" value="Ankyrin repeat"/>
    <property type="match status" value="1"/>
</dbReference>
<dbReference type="PANTHER" id="PTHR45743:SF2">
    <property type="entry name" value="POTASSIUM CHANNEL AKT1"/>
    <property type="match status" value="1"/>
</dbReference>
<keyword evidence="8" id="KW-0407">Ion channel</keyword>
<dbReference type="InterPro" id="IPR002110">
    <property type="entry name" value="Ankyrin_rpt"/>
</dbReference>
<sequence length="831" mass="93447">MEKRQLASEISFSNLANPVKTVQFRESTRNLSKLDEDDDEEEEELQQPQEKVRSRHSTKAAMFGGGVGTVRDMHVAAAHPYIVFPWTRKYKIFWSFTVLAAVFTLFFETFMVAFAEPGLAPYNDGSAAVECAIMAIYTIDIVVNFNLAYYNQREELIYDRRGIAKHYIRTKFWKDILGVFPFYAVLLAITGEMGSDSKTSRYLSLVRLVRMITLHRLKLLFEILQFNSKISLSFLTLLRNFFFTFVWVHFWACVMYFIAREYDFDPDRTAIGPDVPGMTIAERYILVLYYTIVTFTTTGYGDITPMNATEQVFSMVYMFLNILFMAWIIGSITLLVVKGDQKTGAYRELLSAVDDYARLNSFKPELRKRLKTQLKLNFNNQGIADEVVLSHFPSSMRRKILRQLYMSSLMKTSLLEGVRIQFLDEFLSSCKVEMFGPGEELLQRGSVATDLYLLVGGQIELISYLHDANNGEEGTKRTGSTYHSSIGDSEMHRSRSGSISRIGPGDFINEISFFTGTPQIDTIRTVVISKTLTISRAAYKMISDDHPGTAMKILRNLLTKVETIANQLDYEQRVNLPKSLPVLQAGSVFDMSGKGDDSLCGDVNHAIVSVQTESTLATVRDLVRMHMEKVNDDHTTRFLFAASRGDVKVITLMCDQGFDPNEADYDNRTALMISAVQGNTGIVRKLFSYEGTDPNKVDIHGNSALYEAVKGAHDGVIEVLIEHGASLCMEDNIAASTLCQVVSNGDIVTMKRLLKAKIQVNAGDYDNRTALHIACSEGNVVATKLLVEHGADLSVKDRWGNSIFDEAKRSKSGQLLDYLESIADSERAVLN</sequence>
<feature type="transmembrane region" description="Helical" evidence="11">
    <location>
        <begin position="284"/>
        <end position="303"/>
    </location>
</feature>
<gene>
    <name evidence="13" type="ORF">FisN_5Hh456</name>
</gene>
<dbReference type="EMBL" id="BDSP01000111">
    <property type="protein sequence ID" value="GAX17071.1"/>
    <property type="molecule type" value="Genomic_DNA"/>
</dbReference>
<dbReference type="Gene3D" id="1.10.287.70">
    <property type="match status" value="1"/>
</dbReference>
<dbReference type="GO" id="GO:0016020">
    <property type="term" value="C:membrane"/>
    <property type="evidence" value="ECO:0007669"/>
    <property type="project" value="UniProtKB-SubCell"/>
</dbReference>
<feature type="region of interest" description="Disordered" evidence="10">
    <location>
        <begin position="473"/>
        <end position="495"/>
    </location>
</feature>
<evidence type="ECO:0000256" key="1">
    <source>
        <dbReference type="ARBA" id="ARBA00004141"/>
    </source>
</evidence>
<keyword evidence="7 11" id="KW-0472">Membrane</keyword>
<feature type="transmembrane region" description="Helical" evidence="11">
    <location>
        <begin position="241"/>
        <end position="259"/>
    </location>
</feature>
<name>A0A1Z5JTI1_FISSO</name>
<feature type="transmembrane region" description="Helical" evidence="11">
    <location>
        <begin position="315"/>
        <end position="337"/>
    </location>
</feature>
<feature type="transmembrane region" description="Helical" evidence="11">
    <location>
        <begin position="172"/>
        <end position="190"/>
    </location>
</feature>
<protein>
    <recommendedName>
        <fullName evidence="12">Cyclic nucleotide-binding domain-containing protein</fullName>
    </recommendedName>
</protein>
<feature type="repeat" description="ANK" evidence="9">
    <location>
        <begin position="766"/>
        <end position="798"/>
    </location>
</feature>
<evidence type="ECO:0000256" key="11">
    <source>
        <dbReference type="SAM" id="Phobius"/>
    </source>
</evidence>
<dbReference type="Pfam" id="PF00520">
    <property type="entry name" value="Ion_trans"/>
    <property type="match status" value="1"/>
</dbReference>
<keyword evidence="14" id="KW-1185">Reference proteome</keyword>
<dbReference type="SMART" id="SM00248">
    <property type="entry name" value="ANK"/>
    <property type="match status" value="5"/>
</dbReference>
<dbReference type="InterPro" id="IPR018490">
    <property type="entry name" value="cNMP-bd_dom_sf"/>
</dbReference>
<keyword evidence="9" id="KW-0040">ANK repeat</keyword>
<dbReference type="PRINTS" id="PR01463">
    <property type="entry name" value="EAGCHANLFMLY"/>
</dbReference>
<dbReference type="OrthoDB" id="426293at2759"/>
<dbReference type="SMART" id="SM00100">
    <property type="entry name" value="cNMP"/>
    <property type="match status" value="1"/>
</dbReference>
<comment type="subcellular location">
    <subcellularLocation>
        <location evidence="1">Membrane</location>
        <topology evidence="1">Multi-pass membrane protein</topology>
    </subcellularLocation>
</comment>
<evidence type="ECO:0000313" key="14">
    <source>
        <dbReference type="Proteomes" id="UP000198406"/>
    </source>
</evidence>
<feature type="region of interest" description="Disordered" evidence="10">
    <location>
        <begin position="28"/>
        <end position="57"/>
    </location>
</feature>
<dbReference type="InterPro" id="IPR045319">
    <property type="entry name" value="KAT/AKT"/>
</dbReference>
<reference evidence="13 14" key="1">
    <citation type="journal article" date="2015" name="Plant Cell">
        <title>Oil accumulation by the oleaginous diatom Fistulifera solaris as revealed by the genome and transcriptome.</title>
        <authorList>
            <person name="Tanaka T."/>
            <person name="Maeda Y."/>
            <person name="Veluchamy A."/>
            <person name="Tanaka M."/>
            <person name="Abida H."/>
            <person name="Marechal E."/>
            <person name="Bowler C."/>
            <person name="Muto M."/>
            <person name="Sunaga Y."/>
            <person name="Tanaka M."/>
            <person name="Yoshino T."/>
            <person name="Taniguchi T."/>
            <person name="Fukuda Y."/>
            <person name="Nemoto M."/>
            <person name="Matsumoto M."/>
            <person name="Wong P.S."/>
            <person name="Aburatani S."/>
            <person name="Fujibuchi W."/>
        </authorList>
    </citation>
    <scope>NUCLEOTIDE SEQUENCE [LARGE SCALE GENOMIC DNA]</scope>
    <source>
        <strain evidence="13 14">JPCC DA0580</strain>
    </source>
</reference>
<feature type="compositionally biased region" description="Polar residues" evidence="10">
    <location>
        <begin position="477"/>
        <end position="487"/>
    </location>
</feature>
<dbReference type="InterPro" id="IPR036770">
    <property type="entry name" value="Ankyrin_rpt-contain_sf"/>
</dbReference>
<dbReference type="InterPro" id="IPR005821">
    <property type="entry name" value="Ion_trans_dom"/>
</dbReference>
<dbReference type="AlphaFoldDB" id="A0A1Z5JTI1"/>
<dbReference type="Proteomes" id="UP000198406">
    <property type="component" value="Unassembled WGS sequence"/>
</dbReference>
<dbReference type="Pfam" id="PF12796">
    <property type="entry name" value="Ank_2"/>
    <property type="match status" value="1"/>
</dbReference>
<dbReference type="Gene3D" id="1.25.40.20">
    <property type="entry name" value="Ankyrin repeat-containing domain"/>
    <property type="match status" value="2"/>
</dbReference>
<dbReference type="GO" id="GO:0005249">
    <property type="term" value="F:voltage-gated potassium channel activity"/>
    <property type="evidence" value="ECO:0007669"/>
    <property type="project" value="InterPro"/>
</dbReference>
<keyword evidence="5 11" id="KW-1133">Transmembrane helix</keyword>
<evidence type="ECO:0000256" key="9">
    <source>
        <dbReference type="PROSITE-ProRule" id="PRU00023"/>
    </source>
</evidence>
<evidence type="ECO:0000256" key="8">
    <source>
        <dbReference type="ARBA" id="ARBA00023303"/>
    </source>
</evidence>
<feature type="repeat" description="ANK" evidence="9">
    <location>
        <begin position="700"/>
        <end position="732"/>
    </location>
</feature>
<dbReference type="CDD" id="cd00038">
    <property type="entry name" value="CAP_ED"/>
    <property type="match status" value="1"/>
</dbReference>